<sequence>MSKNHTLLVIFISALISLVMCEAGLRAVGISYPIFSRIDDDLGSTLRPHTEGWWKREGEAFVRINSAGLRDREHAMPKPDHVLRIAVLGDSFAEAMQVPMEDTFWAVAEREIRTCTAMVGREPEIINFGVSGYGTAQELIMLRRRVWAYAPDVVLLAITPTNDVRNNSRALEKDDRRPYYFFKDGQLVEDTSFRHEGGFWLRSSSFGQVVTQARDSLRIFQLTIEALRRVMSPSRATDAQSVHAGQLLEGMTRVSGYQGEESPWLQGEAGLDMETYVEPQESIWKEAWQVTEYLIKQMHAEVEGRGKAFMAITVSSGPQVGPDQAGRRMLERRLGVSDLFYSENRIRALGDNRFEVLALAPLFQAYAEENRIFLHGFPNSGLGLGHWNIAGHHLAGQLIAQKLCKYLGVLQPA</sequence>
<name>A0A0S4L7K7_9BACT</name>
<organism evidence="1 2">
    <name type="scientific">Candidatus Nitrospira nitrosa</name>
    <dbReference type="NCBI Taxonomy" id="1742972"/>
    <lineage>
        <taxon>Bacteria</taxon>
        <taxon>Pseudomonadati</taxon>
        <taxon>Nitrospirota</taxon>
        <taxon>Nitrospiria</taxon>
        <taxon>Nitrospirales</taxon>
        <taxon>Nitrospiraceae</taxon>
        <taxon>Nitrospira</taxon>
    </lineage>
</organism>
<dbReference type="GO" id="GO:0016788">
    <property type="term" value="F:hydrolase activity, acting on ester bonds"/>
    <property type="evidence" value="ECO:0007669"/>
    <property type="project" value="UniProtKB-ARBA"/>
</dbReference>
<accession>A0A0S4L7K7</accession>
<protein>
    <submittedName>
        <fullName evidence="1">Lipolytic protein G-D-S-L family</fullName>
    </submittedName>
</protein>
<dbReference type="Gene3D" id="3.40.50.1110">
    <property type="entry name" value="SGNH hydrolase"/>
    <property type="match status" value="1"/>
</dbReference>
<proteinExistence type="predicted"/>
<dbReference type="AlphaFoldDB" id="A0A0S4L7K7"/>
<reference evidence="1 2" key="1">
    <citation type="submission" date="2015-10" db="EMBL/GenBank/DDBJ databases">
        <authorList>
            <person name="Gilbert D.G."/>
        </authorList>
    </citation>
    <scope>NUCLEOTIDE SEQUENCE [LARGE SCALE GENOMIC DNA]</scope>
    <source>
        <strain evidence="1">COMA1</strain>
    </source>
</reference>
<dbReference type="STRING" id="1742972.COMA1_10707"/>
<evidence type="ECO:0000313" key="1">
    <source>
        <dbReference type="EMBL" id="CUS32592.1"/>
    </source>
</evidence>
<dbReference type="SUPFAM" id="SSF52266">
    <property type="entry name" value="SGNH hydrolase"/>
    <property type="match status" value="1"/>
</dbReference>
<dbReference type="CDD" id="cd00229">
    <property type="entry name" value="SGNH_hydrolase"/>
    <property type="match status" value="1"/>
</dbReference>
<dbReference type="OrthoDB" id="5446411at2"/>
<dbReference type="EMBL" id="CZQA01000001">
    <property type="protein sequence ID" value="CUS32592.1"/>
    <property type="molecule type" value="Genomic_DNA"/>
</dbReference>
<dbReference type="Proteomes" id="UP000199032">
    <property type="component" value="Unassembled WGS sequence"/>
</dbReference>
<keyword evidence="2" id="KW-1185">Reference proteome</keyword>
<gene>
    <name evidence="1" type="ORF">COMA1_10707</name>
</gene>
<dbReference type="InterPro" id="IPR036514">
    <property type="entry name" value="SGNH_hydro_sf"/>
</dbReference>
<evidence type="ECO:0000313" key="2">
    <source>
        <dbReference type="Proteomes" id="UP000199032"/>
    </source>
</evidence>
<dbReference type="RefSeq" id="WP_090743757.1">
    <property type="nucleotide sequence ID" value="NZ_CZQA01000001.1"/>
</dbReference>